<comment type="caution">
    <text evidence="1">The sequence shown here is derived from an EMBL/GenBank/DDBJ whole genome shotgun (WGS) entry which is preliminary data.</text>
</comment>
<accession>A0ABS9SMD3</accession>
<organism evidence="1 2">
    <name type="scientific">Niabella ginsengisoli</name>
    <dbReference type="NCBI Taxonomy" id="522298"/>
    <lineage>
        <taxon>Bacteria</taxon>
        <taxon>Pseudomonadati</taxon>
        <taxon>Bacteroidota</taxon>
        <taxon>Chitinophagia</taxon>
        <taxon>Chitinophagales</taxon>
        <taxon>Chitinophagaceae</taxon>
        <taxon>Niabella</taxon>
    </lineage>
</organism>
<gene>
    <name evidence="1" type="ORF">MKP09_17350</name>
</gene>
<evidence type="ECO:0000313" key="1">
    <source>
        <dbReference type="EMBL" id="MCH5599543.1"/>
    </source>
</evidence>
<evidence type="ECO:0000313" key="2">
    <source>
        <dbReference type="Proteomes" id="UP001202248"/>
    </source>
</evidence>
<reference evidence="1 2" key="1">
    <citation type="submission" date="2022-02" db="EMBL/GenBank/DDBJ databases">
        <authorList>
            <person name="Min J."/>
        </authorList>
    </citation>
    <scope>NUCLEOTIDE SEQUENCE [LARGE SCALE GENOMIC DNA]</scope>
    <source>
        <strain evidence="1 2">GR10-1</strain>
    </source>
</reference>
<keyword evidence="2" id="KW-1185">Reference proteome</keyword>
<dbReference type="Proteomes" id="UP001202248">
    <property type="component" value="Unassembled WGS sequence"/>
</dbReference>
<sequence length="121" mass="13944">MVVLIYTLNSHIVSLAGFARSFTNKYENEDFHSIKDDIIAELNEALLLIEHKEVQETSHNAPSELKDELEELVSKRRRELQQGLIDTETRNVLVEFKPVVDQFLFISRITGDIKKLAKDFG</sequence>
<protein>
    <submittedName>
        <fullName evidence="1">Uncharacterized protein</fullName>
    </submittedName>
</protein>
<name>A0ABS9SMD3_9BACT</name>
<dbReference type="EMBL" id="JAKWBL010000004">
    <property type="protein sequence ID" value="MCH5599543.1"/>
    <property type="molecule type" value="Genomic_DNA"/>
</dbReference>
<dbReference type="RefSeq" id="WP_240831586.1">
    <property type="nucleotide sequence ID" value="NZ_JAKWBL010000004.1"/>
</dbReference>
<proteinExistence type="predicted"/>